<feature type="chain" id="PRO_5035254029" evidence="1">
    <location>
        <begin position="22"/>
        <end position="349"/>
    </location>
</feature>
<dbReference type="InterPro" id="IPR036691">
    <property type="entry name" value="Endo/exonu/phosph_ase_sf"/>
</dbReference>
<keyword evidence="3" id="KW-0378">Hydrolase</keyword>
<dbReference type="PANTHER" id="PTHR42834">
    <property type="entry name" value="ENDONUCLEASE/EXONUCLEASE/PHOSPHATASE FAMILY PROTEIN (AFU_ORTHOLOGUE AFUA_3G09210)"/>
    <property type="match status" value="1"/>
</dbReference>
<comment type="caution">
    <text evidence="3">The sequence shown here is derived from an EMBL/GenBank/DDBJ whole genome shotgun (WGS) entry which is preliminary data.</text>
</comment>
<dbReference type="GO" id="GO:0004519">
    <property type="term" value="F:endonuclease activity"/>
    <property type="evidence" value="ECO:0007669"/>
    <property type="project" value="UniProtKB-KW"/>
</dbReference>
<feature type="domain" description="Endonuclease/exonuclease/phosphatase" evidence="2">
    <location>
        <begin position="26"/>
        <end position="206"/>
    </location>
</feature>
<evidence type="ECO:0000313" key="4">
    <source>
        <dbReference type="Proteomes" id="UP000603545"/>
    </source>
</evidence>
<protein>
    <submittedName>
        <fullName evidence="3">Endonuclease/exonuclease/phosphatase family protein</fullName>
    </submittedName>
</protein>
<feature type="domain" description="Endonuclease/exonuclease/phosphatase" evidence="2">
    <location>
        <begin position="246"/>
        <end position="336"/>
    </location>
</feature>
<dbReference type="SUPFAM" id="SSF56219">
    <property type="entry name" value="DNase I-like"/>
    <property type="match status" value="1"/>
</dbReference>
<evidence type="ECO:0000313" key="3">
    <source>
        <dbReference type="EMBL" id="MBC8198986.1"/>
    </source>
</evidence>
<dbReference type="Pfam" id="PF19580">
    <property type="entry name" value="Exo_endo_phos_3"/>
    <property type="match status" value="2"/>
</dbReference>
<reference evidence="3 4" key="1">
    <citation type="submission" date="2020-08" db="EMBL/GenBank/DDBJ databases">
        <title>Bridging the membrane lipid divide: bacteria of the FCB group superphylum have the potential to synthesize archaeal ether lipids.</title>
        <authorList>
            <person name="Villanueva L."/>
            <person name="Von Meijenfeldt F.A.B."/>
            <person name="Westbye A.B."/>
            <person name="Yadav S."/>
            <person name="Hopmans E.C."/>
            <person name="Dutilh B.E."/>
            <person name="Sinninghe Damste J.S."/>
        </authorList>
    </citation>
    <scope>NUCLEOTIDE SEQUENCE [LARGE SCALE GENOMIC DNA]</scope>
    <source>
        <strain evidence="3">NIOZ-UU82</strain>
    </source>
</reference>
<gene>
    <name evidence="3" type="ORF">H8E80_02910</name>
</gene>
<dbReference type="EMBL" id="JACNLL010000029">
    <property type="protein sequence ID" value="MBC8198986.1"/>
    <property type="molecule type" value="Genomic_DNA"/>
</dbReference>
<dbReference type="Gene3D" id="3.60.10.10">
    <property type="entry name" value="Endonuclease/exonuclease/phosphatase"/>
    <property type="match status" value="1"/>
</dbReference>
<evidence type="ECO:0000256" key="1">
    <source>
        <dbReference type="SAM" id="SignalP"/>
    </source>
</evidence>
<sequence>MKTAILSICVILFSFVNSIEAKNFKIASYNVQNLFDIADDGTEYTGYIPNTAYGWNRDMLDIKARNIARVINDLKADIVALQEVESKKSLIYLRNRLINFGVDYPYLAIADLKATTVKCAVISKFPVVKKEEIIVYNKFARNILKVTLDVGGNSLILFVNHWKSKEGSESSRIVYAKALKEELDKLEDNVDFILIGDFNSNYNEHKTFRNSAKLNDTGGITGINHILRTNMDSVLVDEKILLEQTANEYLYNLWLEINKKRRWSYNFFGDKNSPDNIIISKGLYDEKGISYIDNSFDKFDPDYLFKGKALYQWQRVKKGRGKHLGKGYSDHLPVFACFSTKPFCFKKRN</sequence>
<evidence type="ECO:0000259" key="2">
    <source>
        <dbReference type="Pfam" id="PF19580"/>
    </source>
</evidence>
<dbReference type="AlphaFoldDB" id="A0A8J6N5H5"/>
<keyword evidence="1" id="KW-0732">Signal</keyword>
<name>A0A8J6N5H5_9BACT</name>
<dbReference type="InterPro" id="IPR005135">
    <property type="entry name" value="Endo/exonuclease/phosphatase"/>
</dbReference>
<proteinExistence type="predicted"/>
<keyword evidence="3" id="KW-0255">Endonuclease</keyword>
<organism evidence="3 4">
    <name type="scientific">Candidatus Desulfaltia bathyphila</name>
    <dbReference type="NCBI Taxonomy" id="2841697"/>
    <lineage>
        <taxon>Bacteria</taxon>
        <taxon>Pseudomonadati</taxon>
        <taxon>Thermodesulfobacteriota</taxon>
        <taxon>Desulfobacteria</taxon>
        <taxon>Desulfobacterales</taxon>
        <taxon>Desulfobacterales incertae sedis</taxon>
        <taxon>Candidatus Desulfaltia</taxon>
    </lineage>
</organism>
<keyword evidence="3" id="KW-0540">Nuclease</keyword>
<feature type="signal peptide" evidence="1">
    <location>
        <begin position="1"/>
        <end position="21"/>
    </location>
</feature>
<dbReference type="Proteomes" id="UP000603545">
    <property type="component" value="Unassembled WGS sequence"/>
</dbReference>
<accession>A0A8J6N5H5</accession>
<dbReference type="PANTHER" id="PTHR42834:SF1">
    <property type="entry name" value="ENDONUCLEASE_EXONUCLEASE_PHOSPHATASE FAMILY PROTEIN (AFU_ORTHOLOGUE AFUA_3G09210)"/>
    <property type="match status" value="1"/>
</dbReference>